<feature type="compositionally biased region" description="Polar residues" evidence="1">
    <location>
        <begin position="1"/>
        <end position="22"/>
    </location>
</feature>
<dbReference type="Proteomes" id="UP000046395">
    <property type="component" value="Unassembled WGS sequence"/>
</dbReference>
<evidence type="ECO:0000313" key="2">
    <source>
        <dbReference type="Proteomes" id="UP000046395"/>
    </source>
</evidence>
<dbReference type="AlphaFoldDB" id="A0A5S6R5A4"/>
<accession>A0A5S6R5A4</accession>
<feature type="region of interest" description="Disordered" evidence="1">
    <location>
        <begin position="1"/>
        <end position="29"/>
    </location>
</feature>
<protein>
    <submittedName>
        <fullName evidence="3">Uncharacterized protein</fullName>
    </submittedName>
</protein>
<organism evidence="2 3">
    <name type="scientific">Trichuris muris</name>
    <name type="common">Mouse whipworm</name>
    <dbReference type="NCBI Taxonomy" id="70415"/>
    <lineage>
        <taxon>Eukaryota</taxon>
        <taxon>Metazoa</taxon>
        <taxon>Ecdysozoa</taxon>
        <taxon>Nematoda</taxon>
        <taxon>Enoplea</taxon>
        <taxon>Dorylaimia</taxon>
        <taxon>Trichinellida</taxon>
        <taxon>Trichuridae</taxon>
        <taxon>Trichuris</taxon>
    </lineage>
</organism>
<name>A0A5S6R5A4_TRIMR</name>
<evidence type="ECO:0000256" key="1">
    <source>
        <dbReference type="SAM" id="MobiDB-lite"/>
    </source>
</evidence>
<dbReference type="WBParaSite" id="TMUE_3000014700.1">
    <property type="protein sequence ID" value="TMUE_3000014700.1"/>
    <property type="gene ID" value="WBGene00288503"/>
</dbReference>
<sequence>MVVHSATGSQAIGELQSSSAVQRPSIPKEPRPLVPRWSWPSLAHWLRSRLRLPPCQYQKLSVVRLAGQRLPDGMASRKRKWEIRLATRSLRLPIDRLTPMNCHAISR</sequence>
<evidence type="ECO:0000313" key="3">
    <source>
        <dbReference type="WBParaSite" id="TMUE_3000014700.1"/>
    </source>
</evidence>
<reference evidence="3" key="1">
    <citation type="submission" date="2019-12" db="UniProtKB">
        <authorList>
            <consortium name="WormBaseParasite"/>
        </authorList>
    </citation>
    <scope>IDENTIFICATION</scope>
</reference>
<proteinExistence type="predicted"/>
<keyword evidence="2" id="KW-1185">Reference proteome</keyword>